<dbReference type="GO" id="GO:0004022">
    <property type="term" value="F:alcohol dehydrogenase (NAD+) activity"/>
    <property type="evidence" value="ECO:0007669"/>
    <property type="project" value="TreeGrafter"/>
</dbReference>
<dbReference type="InterPro" id="IPR002328">
    <property type="entry name" value="ADH_Zn_CS"/>
</dbReference>
<dbReference type="VEuPathDB" id="FungiDB:SPSK_02612"/>
<name>A0A0F2MB17_SPOSC</name>
<dbReference type="InterPro" id="IPR020843">
    <property type="entry name" value="ER"/>
</dbReference>
<evidence type="ECO:0000256" key="7">
    <source>
        <dbReference type="RuleBase" id="RU361277"/>
    </source>
</evidence>
<evidence type="ECO:0000256" key="2">
    <source>
        <dbReference type="ARBA" id="ARBA00008072"/>
    </source>
</evidence>
<dbReference type="PANTHER" id="PTHR42940:SF8">
    <property type="entry name" value="VACUOLAR PROTEIN SORTING-ASSOCIATED PROTEIN 11"/>
    <property type="match status" value="1"/>
</dbReference>
<keyword evidence="5" id="KW-0560">Oxidoreductase</keyword>
<comment type="caution">
    <text evidence="9">The sequence shown here is derived from an EMBL/GenBank/DDBJ whole genome shotgun (WGS) entry which is preliminary data.</text>
</comment>
<dbReference type="InterPro" id="IPR036291">
    <property type="entry name" value="NAD(P)-bd_dom_sf"/>
</dbReference>
<proteinExistence type="inferred from homology"/>
<reference evidence="9 10" key="1">
    <citation type="journal article" date="2014" name="BMC Genomics">
        <title>Comparative genomics of the major fungal agents of human and animal Sporotrichosis: Sporothrix schenckii and Sporothrix brasiliensis.</title>
        <authorList>
            <person name="Teixeira M.M."/>
            <person name="de Almeida L.G."/>
            <person name="Kubitschek-Barreira P."/>
            <person name="Alves F.L."/>
            <person name="Kioshima E.S."/>
            <person name="Abadio A.K."/>
            <person name="Fernandes L."/>
            <person name="Derengowski L.S."/>
            <person name="Ferreira K.S."/>
            <person name="Souza R.C."/>
            <person name="Ruiz J.C."/>
            <person name="de Andrade N.C."/>
            <person name="Paes H.C."/>
            <person name="Nicola A.M."/>
            <person name="Albuquerque P."/>
            <person name="Gerber A.L."/>
            <person name="Martins V.P."/>
            <person name="Peconick L.D."/>
            <person name="Neto A.V."/>
            <person name="Chaucanez C.B."/>
            <person name="Silva P.A."/>
            <person name="Cunha O.L."/>
            <person name="de Oliveira F.F."/>
            <person name="dos Santos T.C."/>
            <person name="Barros A.L."/>
            <person name="Soares M.A."/>
            <person name="de Oliveira L.M."/>
            <person name="Marini M.M."/>
            <person name="Villalobos-Duno H."/>
            <person name="Cunha M.M."/>
            <person name="de Hoog S."/>
            <person name="da Silveira J.F."/>
            <person name="Henrissat B."/>
            <person name="Nino-Vega G.A."/>
            <person name="Cisalpino P.S."/>
            <person name="Mora-Montes H.M."/>
            <person name="Almeida S.R."/>
            <person name="Stajich J.E."/>
            <person name="Lopes-Bezerra L.M."/>
            <person name="Vasconcelos A.T."/>
            <person name="Felipe M.S."/>
        </authorList>
    </citation>
    <scope>NUCLEOTIDE SEQUENCE [LARGE SCALE GENOMIC DNA]</scope>
    <source>
        <strain evidence="9 10">1099-18</strain>
    </source>
</reference>
<dbReference type="GO" id="GO:0008270">
    <property type="term" value="F:zinc ion binding"/>
    <property type="evidence" value="ECO:0007669"/>
    <property type="project" value="InterPro"/>
</dbReference>
<dbReference type="GeneID" id="27664757"/>
<comment type="similarity">
    <text evidence="2 7">Belongs to the zinc-containing alcohol dehydrogenase family.</text>
</comment>
<dbReference type="KEGG" id="ssck:SPSK_02612"/>
<dbReference type="GO" id="GO:0005737">
    <property type="term" value="C:cytoplasm"/>
    <property type="evidence" value="ECO:0007669"/>
    <property type="project" value="TreeGrafter"/>
</dbReference>
<dbReference type="Pfam" id="PF08240">
    <property type="entry name" value="ADH_N"/>
    <property type="match status" value="1"/>
</dbReference>
<dbReference type="InterPro" id="IPR013154">
    <property type="entry name" value="ADH-like_N"/>
</dbReference>
<dbReference type="InterPro" id="IPR011032">
    <property type="entry name" value="GroES-like_sf"/>
</dbReference>
<feature type="domain" description="Enoyl reductase (ER)" evidence="8">
    <location>
        <begin position="3"/>
        <end position="343"/>
    </location>
</feature>
<evidence type="ECO:0000256" key="1">
    <source>
        <dbReference type="ARBA" id="ARBA00001947"/>
    </source>
</evidence>
<evidence type="ECO:0000256" key="6">
    <source>
        <dbReference type="ARBA" id="ARBA00023027"/>
    </source>
</evidence>
<evidence type="ECO:0000256" key="4">
    <source>
        <dbReference type="ARBA" id="ARBA00022833"/>
    </source>
</evidence>
<dbReference type="Gene3D" id="3.40.50.720">
    <property type="entry name" value="NAD(P)-binding Rossmann-like Domain"/>
    <property type="match status" value="1"/>
</dbReference>
<keyword evidence="3 7" id="KW-0479">Metal-binding</keyword>
<accession>A0A0F2MB17</accession>
<protein>
    <submittedName>
        <fullName evidence="9">Alcohol dehydrogenase, propanol-preferring</fullName>
    </submittedName>
</protein>
<dbReference type="FunFam" id="3.40.50.720:FF:000039">
    <property type="entry name" value="Alcohol dehydrogenase AdhP"/>
    <property type="match status" value="1"/>
</dbReference>
<evidence type="ECO:0000313" key="9">
    <source>
        <dbReference type="EMBL" id="KJR86837.1"/>
    </source>
</evidence>
<dbReference type="Gene3D" id="3.90.180.10">
    <property type="entry name" value="Medium-chain alcohol dehydrogenases, catalytic domain"/>
    <property type="match status" value="1"/>
</dbReference>
<organism evidence="9 10">
    <name type="scientific">Sporothrix schenckii 1099-18</name>
    <dbReference type="NCBI Taxonomy" id="1397361"/>
    <lineage>
        <taxon>Eukaryota</taxon>
        <taxon>Fungi</taxon>
        <taxon>Dikarya</taxon>
        <taxon>Ascomycota</taxon>
        <taxon>Pezizomycotina</taxon>
        <taxon>Sordariomycetes</taxon>
        <taxon>Sordariomycetidae</taxon>
        <taxon>Ophiostomatales</taxon>
        <taxon>Ophiostomataceae</taxon>
        <taxon>Sporothrix</taxon>
    </lineage>
</organism>
<dbReference type="AlphaFoldDB" id="A0A0F2MB17"/>
<reference evidence="9 10" key="2">
    <citation type="journal article" date="2015" name="Eukaryot. Cell">
        <title>Asexual propagation of a virulent clone complex in a human and feline outbreak of sporotrichosis.</title>
        <authorList>
            <person name="Teixeira Mde M."/>
            <person name="Rodrigues A.M."/>
            <person name="Tsui C.K."/>
            <person name="de Almeida L.G."/>
            <person name="Van Diepeningen A.D."/>
            <person name="van den Ende B.G."/>
            <person name="Fernandes G.F."/>
            <person name="Kano R."/>
            <person name="Hamelin R.C."/>
            <person name="Lopes-Bezerra L.M."/>
            <person name="Vasconcelos A.T."/>
            <person name="de Hoog S."/>
            <person name="de Camargo Z.P."/>
            <person name="Felipe M.S."/>
        </authorList>
    </citation>
    <scope>NUCLEOTIDE SEQUENCE [LARGE SCALE GENOMIC DNA]</scope>
    <source>
        <strain evidence="9 10">1099-18</strain>
    </source>
</reference>
<dbReference type="SUPFAM" id="SSF50129">
    <property type="entry name" value="GroES-like"/>
    <property type="match status" value="1"/>
</dbReference>
<dbReference type="PROSITE" id="PS00059">
    <property type="entry name" value="ADH_ZINC"/>
    <property type="match status" value="1"/>
</dbReference>
<dbReference type="InterPro" id="IPR013149">
    <property type="entry name" value="ADH-like_C"/>
</dbReference>
<evidence type="ECO:0000313" key="10">
    <source>
        <dbReference type="Proteomes" id="UP000033710"/>
    </source>
</evidence>
<dbReference type="RefSeq" id="XP_016589513.1">
    <property type="nucleotide sequence ID" value="XM_016729480.1"/>
</dbReference>
<dbReference type="PANTHER" id="PTHR42940">
    <property type="entry name" value="ALCOHOL DEHYDROGENASE 1-RELATED"/>
    <property type="match status" value="1"/>
</dbReference>
<evidence type="ECO:0000256" key="5">
    <source>
        <dbReference type="ARBA" id="ARBA00023002"/>
    </source>
</evidence>
<keyword evidence="6" id="KW-0520">NAD</keyword>
<dbReference type="SUPFAM" id="SSF51735">
    <property type="entry name" value="NAD(P)-binding Rossmann-fold domains"/>
    <property type="match status" value="1"/>
</dbReference>
<gene>
    <name evidence="9" type="ORF">SPSK_02612</name>
</gene>
<evidence type="ECO:0000259" key="8">
    <source>
        <dbReference type="SMART" id="SM00829"/>
    </source>
</evidence>
<keyword evidence="4 7" id="KW-0862">Zinc</keyword>
<sequence>MSGTMKAVQWDPVKNQQKVVVNTVSKPTPGPGEFLIKLASASLCHSDLMSIAIPGRKEPVTLGHEGAGYIEAIGSAAGGKGFKVGDAVGFLYVQGGCFECKGCLQHNNHCVRSPGQTNGFTIPGFFAEYNVVDWQNCIVLPPSIDVKTASPIFCAGITSFHCVRSCELNPNDWIVVIGCGGLGQLAVQYAKAMGARVIGLDINDDTLANARVQGADYVFNSRTDANYKDKIIKITEGGAQSVAVFSAAEAAYDSAPPLVEVGGIIMVVGLPKNGVRFDALDIVTGRYRVKGDSTGTPQRMPEAIDFIVKHGIQPEMELHDSLDDVPNMIERMTAGKSTKKMVVCL</sequence>
<dbReference type="EMBL" id="AXCR01000006">
    <property type="protein sequence ID" value="KJR86837.1"/>
    <property type="molecule type" value="Genomic_DNA"/>
</dbReference>
<dbReference type="OrthoDB" id="1879366at2759"/>
<comment type="cofactor">
    <cofactor evidence="1 7">
        <name>Zn(2+)</name>
        <dbReference type="ChEBI" id="CHEBI:29105"/>
    </cofactor>
</comment>
<evidence type="ECO:0000256" key="3">
    <source>
        <dbReference type="ARBA" id="ARBA00022723"/>
    </source>
</evidence>
<dbReference type="Pfam" id="PF00107">
    <property type="entry name" value="ADH_zinc_N"/>
    <property type="match status" value="1"/>
</dbReference>
<dbReference type="SMART" id="SM00829">
    <property type="entry name" value="PKS_ER"/>
    <property type="match status" value="1"/>
</dbReference>
<dbReference type="Proteomes" id="UP000033710">
    <property type="component" value="Unassembled WGS sequence"/>
</dbReference>